<evidence type="ECO:0000313" key="2">
    <source>
        <dbReference type="EMBL" id="NFV78698.1"/>
    </source>
</evidence>
<dbReference type="Pfam" id="PF01728">
    <property type="entry name" value="FtsJ"/>
    <property type="match status" value="1"/>
</dbReference>
<dbReference type="RefSeq" id="WP_163673868.1">
    <property type="nucleotide sequence ID" value="NZ_JAAIYP010000004.1"/>
</dbReference>
<dbReference type="AlphaFoldDB" id="A0A7C9QRB3"/>
<dbReference type="GO" id="GO:0008168">
    <property type="term" value="F:methyltransferase activity"/>
    <property type="evidence" value="ECO:0007669"/>
    <property type="project" value="InterPro"/>
</dbReference>
<dbReference type="InterPro" id="IPR002877">
    <property type="entry name" value="RNA_MeTrfase_FtsJ_dom"/>
</dbReference>
<proteinExistence type="predicted"/>
<feature type="domain" description="Ribosomal RNA methyltransferase FtsJ" evidence="1">
    <location>
        <begin position="159"/>
        <end position="246"/>
    </location>
</feature>
<evidence type="ECO:0000313" key="3">
    <source>
        <dbReference type="Proteomes" id="UP000480684"/>
    </source>
</evidence>
<dbReference type="PANTHER" id="PTHR37524">
    <property type="entry name" value="RIBOSOMAL RNA LARGE SUBUNIT METHYLTRANSFERASE M"/>
    <property type="match status" value="1"/>
</dbReference>
<accession>A0A7C9QRB3</accession>
<dbReference type="Gene3D" id="3.40.50.150">
    <property type="entry name" value="Vaccinia Virus protein VP39"/>
    <property type="match status" value="1"/>
</dbReference>
<gene>
    <name evidence="2" type="ORF">G4223_01025</name>
</gene>
<dbReference type="GO" id="GO:0032259">
    <property type="term" value="P:methylation"/>
    <property type="evidence" value="ECO:0007669"/>
    <property type="project" value="InterPro"/>
</dbReference>
<dbReference type="Proteomes" id="UP000480684">
    <property type="component" value="Unassembled WGS sequence"/>
</dbReference>
<name>A0A7C9QRB3_9PROT</name>
<keyword evidence="3" id="KW-1185">Reference proteome</keyword>
<reference evidence="2 3" key="1">
    <citation type="submission" date="2020-02" db="EMBL/GenBank/DDBJ databases">
        <authorList>
            <person name="Dziuba M."/>
            <person name="Kuznetsov B."/>
            <person name="Mardanov A."/>
            <person name="Ravin N."/>
            <person name="Grouzdev D."/>
        </authorList>
    </citation>
    <scope>NUCLEOTIDE SEQUENCE [LARGE SCALE GENOMIC DNA]</scope>
    <source>
        <strain evidence="2 3">SpK</strain>
    </source>
</reference>
<dbReference type="EMBL" id="JAAIYP010000004">
    <property type="protein sequence ID" value="NFV78698.1"/>
    <property type="molecule type" value="Genomic_DNA"/>
</dbReference>
<sequence length="323" mass="35232">MTDIPPPPAPIPTGLTGYLAAEGFEDDLRTELGDTVVEEHGRLLLAEGPARPVAWVANVWHDVVRIPIASIGEGARALRAIQRNWWPYAPILHRRTTLMVDKLPKVSAKPLAFGTPAPTAPLGSFTLTDENTLLAAARCDSPFPNGECAFVEDKTTPPNRAYLKLWDAFTRLGTAPGPGELCLDLGACPGGWSWVIASLGAKVISVDKAPLDPRIAAMPGITARKESAFGLDPQSVGPVDWLFSDIICYPERLLGLVNRWRASGLVRNFLCTIKFQGETDFAALQSFAAIPGSRVFHLHHNKHELTWVLLERDREVASPEVNR</sequence>
<protein>
    <recommendedName>
        <fullName evidence="1">Ribosomal RNA methyltransferase FtsJ domain-containing protein</fullName>
    </recommendedName>
</protein>
<dbReference type="InterPro" id="IPR029063">
    <property type="entry name" value="SAM-dependent_MTases_sf"/>
</dbReference>
<dbReference type="SUPFAM" id="SSF53335">
    <property type="entry name" value="S-adenosyl-L-methionine-dependent methyltransferases"/>
    <property type="match status" value="1"/>
</dbReference>
<dbReference type="PANTHER" id="PTHR37524:SF2">
    <property type="entry name" value="RIBOSOMAL RNA METHYLTRANSFERASE FTSJ DOMAIN-CONTAINING PROTEIN"/>
    <property type="match status" value="1"/>
</dbReference>
<comment type="caution">
    <text evidence="2">The sequence shown here is derived from an EMBL/GenBank/DDBJ whole genome shotgun (WGS) entry which is preliminary data.</text>
</comment>
<organism evidence="2 3">
    <name type="scientific">Magnetospirillum aberrantis SpK</name>
    <dbReference type="NCBI Taxonomy" id="908842"/>
    <lineage>
        <taxon>Bacteria</taxon>
        <taxon>Pseudomonadati</taxon>
        <taxon>Pseudomonadota</taxon>
        <taxon>Alphaproteobacteria</taxon>
        <taxon>Rhodospirillales</taxon>
        <taxon>Rhodospirillaceae</taxon>
        <taxon>Magnetospirillum</taxon>
    </lineage>
</organism>
<evidence type="ECO:0000259" key="1">
    <source>
        <dbReference type="Pfam" id="PF01728"/>
    </source>
</evidence>